<dbReference type="CDD" id="cd00093">
    <property type="entry name" value="HTH_XRE"/>
    <property type="match status" value="1"/>
</dbReference>
<reference evidence="1 2" key="1">
    <citation type="submission" date="2023-03" db="EMBL/GenBank/DDBJ databases">
        <title>Novel Species.</title>
        <authorList>
            <person name="Ma S."/>
        </authorList>
    </citation>
    <scope>NUCLEOTIDE SEQUENCE [LARGE SCALE GENOMIC DNA]</scope>
    <source>
        <strain evidence="1 2">LIND6LT2</strain>
    </source>
</reference>
<keyword evidence="2" id="KW-1185">Reference proteome</keyword>
<dbReference type="SUPFAM" id="SSF47413">
    <property type="entry name" value="lambda repressor-like DNA-binding domains"/>
    <property type="match status" value="1"/>
</dbReference>
<accession>A0ABZ2Y5Y5</accession>
<dbReference type="Proteomes" id="UP001486565">
    <property type="component" value="Chromosome"/>
</dbReference>
<dbReference type="InterPro" id="IPR001387">
    <property type="entry name" value="Cro/C1-type_HTH"/>
</dbReference>
<proteinExistence type="predicted"/>
<protein>
    <submittedName>
        <fullName evidence="1">Helix-turn-helix transcriptional regulator</fullName>
    </submittedName>
</protein>
<name>A0ABZ2Y5Y5_9FIRM</name>
<dbReference type="InterPro" id="IPR010982">
    <property type="entry name" value="Lambda_DNA-bd_dom_sf"/>
</dbReference>
<sequence length="129" mass="15174">MSQYDNAKAMRELRKRRKMKKLCTRCGKPVEGVHVQCNACREYCKMYALLHPKEKVIIRSLKTWEVKNKKLYQILLERKMTIPQLAQMVGVSSRSVDRWVFEGSIPKLENREKVNACLNTEIFDIEAKV</sequence>
<dbReference type="EMBL" id="CP121687">
    <property type="protein sequence ID" value="WZL70758.1"/>
    <property type="molecule type" value="Genomic_DNA"/>
</dbReference>
<dbReference type="RefSeq" id="WP_341877714.1">
    <property type="nucleotide sequence ID" value="NZ_CP121687.1"/>
</dbReference>
<evidence type="ECO:0000313" key="1">
    <source>
        <dbReference type="EMBL" id="WZL70758.1"/>
    </source>
</evidence>
<gene>
    <name evidence="1" type="ORF">QBE51_04355</name>
</gene>
<evidence type="ECO:0000313" key="2">
    <source>
        <dbReference type="Proteomes" id="UP001486565"/>
    </source>
</evidence>
<dbReference type="Gene3D" id="1.10.260.40">
    <property type="entry name" value="lambda repressor-like DNA-binding domains"/>
    <property type="match status" value="1"/>
</dbReference>
<organism evidence="1 2">
    <name type="scientific">Defluviitalea saccharophila</name>
    <dbReference type="NCBI Taxonomy" id="879970"/>
    <lineage>
        <taxon>Bacteria</taxon>
        <taxon>Bacillati</taxon>
        <taxon>Bacillota</taxon>
        <taxon>Clostridia</taxon>
        <taxon>Lachnospirales</taxon>
        <taxon>Defluviitaleaceae</taxon>
        <taxon>Defluviitalea</taxon>
    </lineage>
</organism>